<dbReference type="PANTHER" id="PTHR48090:SF3">
    <property type="entry name" value="UNDECAPRENYL-PHOSPHATE 4-DEOXY-4-FORMAMIDO-L-ARABINOSE TRANSFERASE"/>
    <property type="match status" value="1"/>
</dbReference>
<evidence type="ECO:0000256" key="2">
    <source>
        <dbReference type="ARBA" id="ARBA00022676"/>
    </source>
</evidence>
<evidence type="ECO:0000259" key="8">
    <source>
        <dbReference type="Pfam" id="PF00535"/>
    </source>
</evidence>
<keyword evidence="4" id="KW-0812">Transmembrane</keyword>
<keyword evidence="2" id="KW-0328">Glycosyltransferase</keyword>
<dbReference type="InterPro" id="IPR001173">
    <property type="entry name" value="Glyco_trans_2-like"/>
</dbReference>
<evidence type="ECO:0000313" key="9">
    <source>
        <dbReference type="EMBL" id="PIS14571.1"/>
    </source>
</evidence>
<protein>
    <submittedName>
        <fullName evidence="9">Glycosyltransferase family 2 protein</fullName>
    </submittedName>
</protein>
<evidence type="ECO:0000256" key="4">
    <source>
        <dbReference type="ARBA" id="ARBA00022692"/>
    </source>
</evidence>
<keyword evidence="7" id="KW-0472">Membrane</keyword>
<name>A0A2H0WPL9_9BACT</name>
<proteinExistence type="predicted"/>
<comment type="caution">
    <text evidence="9">The sequence shown here is derived from an EMBL/GenBank/DDBJ whole genome shotgun (WGS) entry which is preliminary data.</text>
</comment>
<dbReference type="SUPFAM" id="SSF53448">
    <property type="entry name" value="Nucleotide-diphospho-sugar transferases"/>
    <property type="match status" value="1"/>
</dbReference>
<keyword evidence="6" id="KW-1133">Transmembrane helix</keyword>
<dbReference type="Proteomes" id="UP000230775">
    <property type="component" value="Unassembled WGS sequence"/>
</dbReference>
<dbReference type="GO" id="GO:0005886">
    <property type="term" value="C:plasma membrane"/>
    <property type="evidence" value="ECO:0007669"/>
    <property type="project" value="TreeGrafter"/>
</dbReference>
<gene>
    <name evidence="9" type="ORF">COT64_01920</name>
</gene>
<evidence type="ECO:0000256" key="5">
    <source>
        <dbReference type="ARBA" id="ARBA00022985"/>
    </source>
</evidence>
<organism evidence="9 10">
    <name type="scientific">Candidatus Shapirobacteria bacterium CG09_land_8_20_14_0_10_39_12</name>
    <dbReference type="NCBI Taxonomy" id="1974885"/>
    <lineage>
        <taxon>Bacteria</taxon>
        <taxon>Candidatus Shapironibacteriota</taxon>
    </lineage>
</organism>
<keyword evidence="1" id="KW-1003">Cell membrane</keyword>
<dbReference type="EMBL" id="PEZI01000040">
    <property type="protein sequence ID" value="PIS14571.1"/>
    <property type="molecule type" value="Genomic_DNA"/>
</dbReference>
<evidence type="ECO:0000256" key="6">
    <source>
        <dbReference type="ARBA" id="ARBA00022989"/>
    </source>
</evidence>
<sequence>MDKLKGLSLFFPAYNEEANLANTVEKAIPILKSAAEKYELLIINDGSKDKTGEVAEKLAKKYSFVRVIHHNPNRGYGAAIKSGLYASKYDWIVFTDSDGQFDFSEVNLFIEKQRETEADLVIGYYLKRAVPFVRIVGSKLWEVAVFVLFGMKVTDTDCGFKMIKKEVVEKIPKLEAERGPFISSEFLIKSKQSGFKIKEVGVHHYPRKAGAATGASLKVIFSGLSDLVKLRFKV</sequence>
<keyword evidence="3 9" id="KW-0808">Transferase</keyword>
<keyword evidence="5" id="KW-0448">Lipopolysaccharide biosynthesis</keyword>
<dbReference type="Gene3D" id="3.90.550.10">
    <property type="entry name" value="Spore Coat Polysaccharide Biosynthesis Protein SpsA, Chain A"/>
    <property type="match status" value="1"/>
</dbReference>
<evidence type="ECO:0000256" key="7">
    <source>
        <dbReference type="ARBA" id="ARBA00023136"/>
    </source>
</evidence>
<dbReference type="InterPro" id="IPR029044">
    <property type="entry name" value="Nucleotide-diphossugar_trans"/>
</dbReference>
<dbReference type="AlphaFoldDB" id="A0A2H0WPL9"/>
<dbReference type="Pfam" id="PF00535">
    <property type="entry name" value="Glycos_transf_2"/>
    <property type="match status" value="1"/>
</dbReference>
<dbReference type="InterPro" id="IPR050256">
    <property type="entry name" value="Glycosyltransferase_2"/>
</dbReference>
<feature type="domain" description="Glycosyltransferase 2-like" evidence="8">
    <location>
        <begin position="8"/>
        <end position="171"/>
    </location>
</feature>
<accession>A0A2H0WPL9</accession>
<evidence type="ECO:0000313" key="10">
    <source>
        <dbReference type="Proteomes" id="UP000230775"/>
    </source>
</evidence>
<dbReference type="GO" id="GO:0099621">
    <property type="term" value="F:undecaprenyl-phosphate 4-deoxy-4-formamido-L-arabinose transferase activity"/>
    <property type="evidence" value="ECO:0007669"/>
    <property type="project" value="TreeGrafter"/>
</dbReference>
<reference evidence="10" key="1">
    <citation type="submission" date="2017-09" db="EMBL/GenBank/DDBJ databases">
        <title>Depth-based differentiation of microbial function through sediment-hosted aquifers and enrichment of novel symbionts in the deep terrestrial subsurface.</title>
        <authorList>
            <person name="Probst A.J."/>
            <person name="Ladd B."/>
            <person name="Jarett J.K."/>
            <person name="Geller-Mcgrath D.E."/>
            <person name="Sieber C.M.K."/>
            <person name="Emerson J.B."/>
            <person name="Anantharaman K."/>
            <person name="Thomas B.C."/>
            <person name="Malmstrom R."/>
            <person name="Stieglmeier M."/>
            <person name="Klingl A."/>
            <person name="Woyke T."/>
            <person name="Ryan C.M."/>
            <person name="Banfield J.F."/>
        </authorList>
    </citation>
    <scope>NUCLEOTIDE SEQUENCE [LARGE SCALE GENOMIC DNA]</scope>
</reference>
<dbReference type="GO" id="GO:0009103">
    <property type="term" value="P:lipopolysaccharide biosynthetic process"/>
    <property type="evidence" value="ECO:0007669"/>
    <property type="project" value="UniProtKB-KW"/>
</dbReference>
<dbReference type="CDD" id="cd04179">
    <property type="entry name" value="DPM_DPG-synthase_like"/>
    <property type="match status" value="1"/>
</dbReference>
<evidence type="ECO:0000256" key="1">
    <source>
        <dbReference type="ARBA" id="ARBA00022475"/>
    </source>
</evidence>
<dbReference type="PANTHER" id="PTHR48090">
    <property type="entry name" value="UNDECAPRENYL-PHOSPHATE 4-DEOXY-4-FORMAMIDO-L-ARABINOSE TRANSFERASE-RELATED"/>
    <property type="match status" value="1"/>
</dbReference>
<evidence type="ECO:0000256" key="3">
    <source>
        <dbReference type="ARBA" id="ARBA00022679"/>
    </source>
</evidence>